<name>A0A0A8ZAR7_ARUDO</name>
<feature type="chain" id="PRO_5002062128" evidence="1">
    <location>
        <begin position="18"/>
        <end position="35"/>
    </location>
</feature>
<protein>
    <submittedName>
        <fullName evidence="2">Uncharacterized protein</fullName>
    </submittedName>
</protein>
<evidence type="ECO:0000256" key="1">
    <source>
        <dbReference type="SAM" id="SignalP"/>
    </source>
</evidence>
<keyword evidence="1" id="KW-0732">Signal</keyword>
<accession>A0A0A8ZAR7</accession>
<dbReference type="EMBL" id="GBRH01261989">
    <property type="protein sequence ID" value="JAD35906.1"/>
    <property type="molecule type" value="Transcribed_RNA"/>
</dbReference>
<feature type="signal peptide" evidence="1">
    <location>
        <begin position="1"/>
        <end position="17"/>
    </location>
</feature>
<proteinExistence type="predicted"/>
<organism evidence="2">
    <name type="scientific">Arundo donax</name>
    <name type="common">Giant reed</name>
    <name type="synonym">Donax arundinaceus</name>
    <dbReference type="NCBI Taxonomy" id="35708"/>
    <lineage>
        <taxon>Eukaryota</taxon>
        <taxon>Viridiplantae</taxon>
        <taxon>Streptophyta</taxon>
        <taxon>Embryophyta</taxon>
        <taxon>Tracheophyta</taxon>
        <taxon>Spermatophyta</taxon>
        <taxon>Magnoliopsida</taxon>
        <taxon>Liliopsida</taxon>
        <taxon>Poales</taxon>
        <taxon>Poaceae</taxon>
        <taxon>PACMAD clade</taxon>
        <taxon>Arundinoideae</taxon>
        <taxon>Arundineae</taxon>
        <taxon>Arundo</taxon>
    </lineage>
</organism>
<evidence type="ECO:0000313" key="2">
    <source>
        <dbReference type="EMBL" id="JAD35906.1"/>
    </source>
</evidence>
<reference evidence="2" key="1">
    <citation type="submission" date="2014-09" db="EMBL/GenBank/DDBJ databases">
        <authorList>
            <person name="Magalhaes I.L.F."/>
            <person name="Oliveira U."/>
            <person name="Santos F.R."/>
            <person name="Vidigal T.H.D.A."/>
            <person name="Brescovit A.D."/>
            <person name="Santos A.J."/>
        </authorList>
    </citation>
    <scope>NUCLEOTIDE SEQUENCE</scope>
    <source>
        <tissue evidence="2">Shoot tissue taken approximately 20 cm above the soil surface</tissue>
    </source>
</reference>
<dbReference type="AlphaFoldDB" id="A0A0A8ZAR7"/>
<reference evidence="2" key="2">
    <citation type="journal article" date="2015" name="Data Brief">
        <title>Shoot transcriptome of the giant reed, Arundo donax.</title>
        <authorList>
            <person name="Barrero R.A."/>
            <person name="Guerrero F.D."/>
            <person name="Moolhuijzen P."/>
            <person name="Goolsby J.A."/>
            <person name="Tidwell J."/>
            <person name="Bellgard S.E."/>
            <person name="Bellgard M.I."/>
        </authorList>
    </citation>
    <scope>NUCLEOTIDE SEQUENCE</scope>
    <source>
        <tissue evidence="2">Shoot tissue taken approximately 20 cm above the soil surface</tissue>
    </source>
</reference>
<sequence>MVLLLLGAMSIHLVCVGFDHSYLVFGSSSMVLLFC</sequence>